<dbReference type="PATRIC" id="fig|285473.5.peg.4107"/>
<dbReference type="InterPro" id="IPR036866">
    <property type="entry name" value="RibonucZ/Hydroxyglut_hydro"/>
</dbReference>
<evidence type="ECO:0000313" key="2">
    <source>
        <dbReference type="EMBL" id="AOT61040.1"/>
    </source>
</evidence>
<proteinExistence type="predicted"/>
<dbReference type="AlphaFoldDB" id="A0A1D8G6G2"/>
<accession>A0A1D8G6G2</accession>
<protein>
    <submittedName>
        <fullName evidence="2">Uncharacterized protein</fullName>
    </submittedName>
</protein>
<name>A0A1D8G6G2_9ACTN</name>
<reference evidence="2 3" key="1">
    <citation type="submission" date="2016-09" db="EMBL/GenBank/DDBJ databases">
        <title>Streptomyces rubrolavendulae MJM4426 Genome sequencing and assembly.</title>
        <authorList>
            <person name="Kim J.-G."/>
        </authorList>
    </citation>
    <scope>NUCLEOTIDE SEQUENCE [LARGE SCALE GENOMIC DNA]</scope>
    <source>
        <strain evidence="2 3">MJM4426</strain>
    </source>
</reference>
<dbReference type="KEGG" id="srn:A4G23_03917"/>
<dbReference type="GO" id="GO:0018909">
    <property type="term" value="P:dodecyl sulfate metabolic process"/>
    <property type="evidence" value="ECO:0007669"/>
    <property type="project" value="TreeGrafter"/>
</dbReference>
<dbReference type="STRING" id="285473.A4G23_03917"/>
<evidence type="ECO:0000256" key="1">
    <source>
        <dbReference type="SAM" id="MobiDB-lite"/>
    </source>
</evidence>
<dbReference type="Gene3D" id="3.60.15.30">
    <property type="entry name" value="Metallo-beta-lactamase domain"/>
    <property type="match status" value="1"/>
</dbReference>
<dbReference type="PANTHER" id="PTHR43223">
    <property type="entry name" value="ALKYL/ARYL-SULFATASE"/>
    <property type="match status" value="1"/>
</dbReference>
<dbReference type="SUPFAM" id="SSF56281">
    <property type="entry name" value="Metallo-hydrolase/oxidoreductase"/>
    <property type="match status" value="1"/>
</dbReference>
<dbReference type="InterPro" id="IPR052195">
    <property type="entry name" value="Bact_Alkyl/Aryl-Sulfatase"/>
</dbReference>
<dbReference type="Proteomes" id="UP000095349">
    <property type="component" value="Chromosome"/>
</dbReference>
<feature type="region of interest" description="Disordered" evidence="1">
    <location>
        <begin position="1"/>
        <end position="42"/>
    </location>
</feature>
<dbReference type="EMBL" id="CP017316">
    <property type="protein sequence ID" value="AOT61040.1"/>
    <property type="molecule type" value="Genomic_DNA"/>
</dbReference>
<sequence>MSGSRATEATRRSPADAVGGMPSADERDFEDADRGFVGRSGTRQITATDGRVVWDLDAYAFMEGDAPETVHPSLWRQGRLLIKEACSRSFRGSTSFGASTCPS</sequence>
<gene>
    <name evidence="2" type="ORF">A4G23_03917</name>
</gene>
<dbReference type="PANTHER" id="PTHR43223:SF1">
    <property type="entry name" value="ALKYL_ARYL-SULFATASE BDS1"/>
    <property type="match status" value="1"/>
</dbReference>
<evidence type="ECO:0000313" key="3">
    <source>
        <dbReference type="Proteomes" id="UP000095349"/>
    </source>
</evidence>
<dbReference type="GO" id="GO:0018741">
    <property type="term" value="F:linear primary-alkylsulfatase activity"/>
    <property type="evidence" value="ECO:0007669"/>
    <property type="project" value="TreeGrafter"/>
</dbReference>
<keyword evidence="3" id="KW-1185">Reference proteome</keyword>
<organism evidence="2 3">
    <name type="scientific">Streptomyces rubrolavendulae</name>
    <dbReference type="NCBI Taxonomy" id="285473"/>
    <lineage>
        <taxon>Bacteria</taxon>
        <taxon>Bacillati</taxon>
        <taxon>Actinomycetota</taxon>
        <taxon>Actinomycetes</taxon>
        <taxon>Kitasatosporales</taxon>
        <taxon>Streptomycetaceae</taxon>
        <taxon>Streptomyces</taxon>
    </lineage>
</organism>